<evidence type="ECO:0000313" key="2">
    <source>
        <dbReference type="EMBL" id="MFD1805208.1"/>
    </source>
</evidence>
<reference evidence="3" key="1">
    <citation type="journal article" date="2019" name="Int. J. Syst. Evol. Microbiol.">
        <title>The Global Catalogue of Microorganisms (GCM) 10K type strain sequencing project: providing services to taxonomists for standard genome sequencing and annotation.</title>
        <authorList>
            <consortium name="The Broad Institute Genomics Platform"/>
            <consortium name="The Broad Institute Genome Sequencing Center for Infectious Disease"/>
            <person name="Wu L."/>
            <person name="Ma J."/>
        </authorList>
    </citation>
    <scope>NUCLEOTIDE SEQUENCE [LARGE SCALE GENOMIC DNA]</scope>
    <source>
        <strain evidence="3">CCM 7950</strain>
    </source>
</reference>
<organism evidence="2 3">
    <name type="scientific">Pasteurella oralis</name>
    <dbReference type="NCBI Taxonomy" id="1071947"/>
    <lineage>
        <taxon>Bacteria</taxon>
        <taxon>Pseudomonadati</taxon>
        <taxon>Pseudomonadota</taxon>
        <taxon>Gammaproteobacteria</taxon>
        <taxon>Pasteurellales</taxon>
        <taxon>Pasteurellaceae</taxon>
        <taxon>Pasteurella</taxon>
    </lineage>
</organism>
<keyword evidence="3" id="KW-1185">Reference proteome</keyword>
<feature type="transmembrane region" description="Helical" evidence="1">
    <location>
        <begin position="217"/>
        <end position="236"/>
    </location>
</feature>
<keyword evidence="1" id="KW-0812">Transmembrane</keyword>
<comment type="caution">
    <text evidence="2">The sequence shown here is derived from an EMBL/GenBank/DDBJ whole genome shotgun (WGS) entry which is preliminary data.</text>
</comment>
<evidence type="ECO:0000313" key="3">
    <source>
        <dbReference type="Proteomes" id="UP001597420"/>
    </source>
</evidence>
<feature type="transmembrane region" description="Helical" evidence="1">
    <location>
        <begin position="256"/>
        <end position="274"/>
    </location>
</feature>
<protein>
    <submittedName>
        <fullName evidence="2">Uncharacterized protein</fullName>
    </submittedName>
</protein>
<name>A0ABW4NRH0_9PAST</name>
<gene>
    <name evidence="2" type="ORF">ACFSAV_02255</name>
</gene>
<evidence type="ECO:0000256" key="1">
    <source>
        <dbReference type="SAM" id="Phobius"/>
    </source>
</evidence>
<sequence length="354" mass="42050">MLDKTSLQRAIDFLTQQDISEGKSRYHSCKEFLEFLLYNQDELKEIAPFNYHYIGERFENYLLNGTYHNKFEDFYLLCMRFLREIIFYIRRNKDEGFFLESAWSFFDNETMNSFDDNNHQYVHYIREKMGIDILNFYFGQDGFKAFKEYGKFKIDIDKSNKNLLKNKENFEKFLSEKEESVKRLESVLNEQKTAFNFVGLSKGFENLLDKKITARNWTFRFLIGISIALLATPLVYICLLLNNPEIIKNPELWKPLLPFIGLEIIFLYFFRVILNHYNSIQTQIMQLELRQSLCQFIQSYADYAKEIKEKDDISLEKFENIIFSNILSDGNKVPGTFDGIETLASLIKEIRGGK</sequence>
<keyword evidence="1" id="KW-0472">Membrane</keyword>
<dbReference type="Proteomes" id="UP001597420">
    <property type="component" value="Unassembled WGS sequence"/>
</dbReference>
<proteinExistence type="predicted"/>
<accession>A0ABW4NRH0</accession>
<dbReference type="EMBL" id="JBHUFP010000004">
    <property type="protein sequence ID" value="MFD1805208.1"/>
    <property type="molecule type" value="Genomic_DNA"/>
</dbReference>
<keyword evidence="1" id="KW-1133">Transmembrane helix</keyword>
<dbReference type="RefSeq" id="WP_379095724.1">
    <property type="nucleotide sequence ID" value="NZ_JBHUFP010000004.1"/>
</dbReference>